<keyword evidence="5" id="KW-1185">Reference proteome</keyword>
<dbReference type="Gene3D" id="1.10.357.10">
    <property type="entry name" value="Tetracycline Repressor, domain 2"/>
    <property type="match status" value="1"/>
</dbReference>
<dbReference type="Proteomes" id="UP000199323">
    <property type="component" value="Unassembled WGS sequence"/>
</dbReference>
<evidence type="ECO:0000313" key="5">
    <source>
        <dbReference type="Proteomes" id="UP000199323"/>
    </source>
</evidence>
<keyword evidence="1 2" id="KW-0238">DNA-binding</keyword>
<dbReference type="OrthoDB" id="6637160at2"/>
<protein>
    <submittedName>
        <fullName evidence="4">Transcriptional regulator, TetR family</fullName>
    </submittedName>
</protein>
<dbReference type="InterPro" id="IPR009057">
    <property type="entry name" value="Homeodomain-like_sf"/>
</dbReference>
<dbReference type="Pfam" id="PF17929">
    <property type="entry name" value="TetR_C_34"/>
    <property type="match status" value="1"/>
</dbReference>
<evidence type="ECO:0000256" key="2">
    <source>
        <dbReference type="PROSITE-ProRule" id="PRU00335"/>
    </source>
</evidence>
<sequence length="227" mass="24619">MPTSFQRARSEEQRAQRRQAILDTASAMLTEMPVAAVSLNELSRRVGLAKSNVLRYFESREAVLLELLDVAFREWLTQLAPDLADEIDPGAPVRERGDLVAAVLAASLAARPVLCDLAGAQAAVLERNVSPEVAAEYKRTAIRNALDFAALVRTHLPELSEEDSLRYAGAALMVSGAVWTHAHPSAAMLAAYEADPSLAVMRLDFGATVREMLEVTASGLLARRLPE</sequence>
<gene>
    <name evidence="4" type="ORF">SAMN05216251_110174</name>
</gene>
<dbReference type="PROSITE" id="PS50977">
    <property type="entry name" value="HTH_TETR_2"/>
    <property type="match status" value="1"/>
</dbReference>
<dbReference type="AlphaFoldDB" id="A0A1I2H945"/>
<dbReference type="GO" id="GO:0003677">
    <property type="term" value="F:DNA binding"/>
    <property type="evidence" value="ECO:0007669"/>
    <property type="project" value="UniProtKB-UniRule"/>
</dbReference>
<proteinExistence type="predicted"/>
<dbReference type="STRING" id="380248.SAMN05216251_110174"/>
<feature type="domain" description="HTH tetR-type" evidence="3">
    <location>
        <begin position="15"/>
        <end position="75"/>
    </location>
</feature>
<dbReference type="SUPFAM" id="SSF46689">
    <property type="entry name" value="Homeodomain-like"/>
    <property type="match status" value="1"/>
</dbReference>
<accession>A0A1I2H945</accession>
<name>A0A1I2H945_9ACTN</name>
<dbReference type="EMBL" id="FONG01000010">
    <property type="protein sequence ID" value="SFF26182.1"/>
    <property type="molecule type" value="Genomic_DNA"/>
</dbReference>
<evidence type="ECO:0000313" key="4">
    <source>
        <dbReference type="EMBL" id="SFF26182.1"/>
    </source>
</evidence>
<feature type="DNA-binding region" description="H-T-H motif" evidence="2">
    <location>
        <begin position="38"/>
        <end position="57"/>
    </location>
</feature>
<evidence type="ECO:0000259" key="3">
    <source>
        <dbReference type="PROSITE" id="PS50977"/>
    </source>
</evidence>
<evidence type="ECO:0000256" key="1">
    <source>
        <dbReference type="ARBA" id="ARBA00023125"/>
    </source>
</evidence>
<dbReference type="InterPro" id="IPR001647">
    <property type="entry name" value="HTH_TetR"/>
</dbReference>
<dbReference type="RefSeq" id="WP_093714749.1">
    <property type="nucleotide sequence ID" value="NZ_FONG01000010.1"/>
</dbReference>
<reference evidence="4 5" key="1">
    <citation type="submission" date="2016-10" db="EMBL/GenBank/DDBJ databases">
        <authorList>
            <person name="de Groot N.N."/>
        </authorList>
    </citation>
    <scope>NUCLEOTIDE SEQUENCE [LARGE SCALE GENOMIC DNA]</scope>
    <source>
        <strain evidence="4 5">CGMCC 4.3510</strain>
    </source>
</reference>
<dbReference type="Pfam" id="PF00440">
    <property type="entry name" value="TetR_N"/>
    <property type="match status" value="1"/>
</dbReference>
<dbReference type="InterPro" id="IPR041483">
    <property type="entry name" value="TetR_C_34"/>
</dbReference>
<organism evidence="4 5">
    <name type="scientific">Actinacidiphila alni</name>
    <dbReference type="NCBI Taxonomy" id="380248"/>
    <lineage>
        <taxon>Bacteria</taxon>
        <taxon>Bacillati</taxon>
        <taxon>Actinomycetota</taxon>
        <taxon>Actinomycetes</taxon>
        <taxon>Kitasatosporales</taxon>
        <taxon>Streptomycetaceae</taxon>
        <taxon>Actinacidiphila</taxon>
    </lineage>
</organism>